<reference evidence="4" key="2">
    <citation type="submission" date="2016-04" db="EMBL/GenBank/DDBJ databases">
        <title>First Complete Genome Sequence of a Subdivision 6 Acidobacterium.</title>
        <authorList>
            <person name="Huang S."/>
            <person name="Vieira S."/>
            <person name="Bunk B."/>
            <person name="Riedel T."/>
            <person name="Sproeer C."/>
            <person name="Overmann J."/>
        </authorList>
    </citation>
    <scope>NUCLEOTIDE SEQUENCE [LARGE SCALE GENOMIC DNA]</scope>
    <source>
        <strain evidence="4">DSM 100886 HEG_-6_39</strain>
    </source>
</reference>
<keyword evidence="4" id="KW-1185">Reference proteome</keyword>
<keyword evidence="1" id="KW-0472">Membrane</keyword>
<protein>
    <submittedName>
        <fullName evidence="3">Pullulanase secretion protein PulG</fullName>
    </submittedName>
</protein>
<dbReference type="Gene3D" id="3.30.700.10">
    <property type="entry name" value="Glycoprotein, Type 4 Pilin"/>
    <property type="match status" value="1"/>
</dbReference>
<feature type="transmembrane region" description="Helical" evidence="1">
    <location>
        <begin position="21"/>
        <end position="43"/>
    </location>
</feature>
<dbReference type="InterPro" id="IPR002048">
    <property type="entry name" value="EF_hand_dom"/>
</dbReference>
<sequence>MNVRRSYSSLTPGRPRLAGRRGFTLIELLVVIAILGVLFGLMLPAVQKVREAANRVAAAESLEHLATLARALAAKDVDGDGRANYPDLEQMLPALDARRFQVVPGPSQTLVSHGYVFTIQTGEAHTSFHWMALAAPIRGAASGEALTIDETQTIRRLASVCSSGTGLVLDGETWRCPADAYAGLLTSLGSYRAGAYTWKSAPAVAGLIWSTRSFVWKADDWSAGIWSLPDAPARWGNDVPGDANTPLLQGRPLSDSPGNMSLIGVSALETLHLLSPETLALARSRAQDPAFISALQELFDQNRDGMLGLRELIDPDATLAIIGQLAGVRELDSGLEAVVRRVIAQLAEQLLPPLSGETALPAVQRPIAGPLAPLLALVPPDSRYASLDLLRNEVALLDARPLPAGDMTADEQTNQRRLSTLIGIVDGLPPLLRFGRIEELVQTLVKVRDVVSSDQERAWVGGDAAVAIERATAQALGALGRADLVSASRQP</sequence>
<keyword evidence="1" id="KW-1133">Transmembrane helix</keyword>
<proteinExistence type="predicted"/>
<dbReference type="SUPFAM" id="SSF54523">
    <property type="entry name" value="Pili subunits"/>
    <property type="match status" value="1"/>
</dbReference>
<dbReference type="NCBIfam" id="TIGR02532">
    <property type="entry name" value="IV_pilin_GFxxxE"/>
    <property type="match status" value="1"/>
</dbReference>
<dbReference type="PANTHER" id="PTHR30093">
    <property type="entry name" value="GENERAL SECRETION PATHWAY PROTEIN G"/>
    <property type="match status" value="1"/>
</dbReference>
<dbReference type="PROSITE" id="PS00018">
    <property type="entry name" value="EF_HAND_1"/>
    <property type="match status" value="1"/>
</dbReference>
<name>A0A143PIF1_LUTPR</name>
<accession>A0A143PIF1</accession>
<dbReference type="InterPro" id="IPR045584">
    <property type="entry name" value="Pilin-like"/>
</dbReference>
<gene>
    <name evidence="3" type="primary">pulG_1</name>
    <name evidence="3" type="ORF">LuPra_01549</name>
</gene>
<dbReference type="Proteomes" id="UP000076079">
    <property type="component" value="Chromosome"/>
</dbReference>
<dbReference type="AlphaFoldDB" id="A0A143PIF1"/>
<feature type="domain" description="EF-hand" evidence="2">
    <location>
        <begin position="63"/>
        <end position="98"/>
    </location>
</feature>
<keyword evidence="1" id="KW-0812">Transmembrane</keyword>
<dbReference type="PROSITE" id="PS50222">
    <property type="entry name" value="EF_HAND_2"/>
    <property type="match status" value="1"/>
</dbReference>
<evidence type="ECO:0000256" key="1">
    <source>
        <dbReference type="SAM" id="Phobius"/>
    </source>
</evidence>
<dbReference type="KEGG" id="abac:LuPra_01549"/>
<dbReference type="InterPro" id="IPR012902">
    <property type="entry name" value="N_methyl_site"/>
</dbReference>
<evidence type="ECO:0000313" key="4">
    <source>
        <dbReference type="Proteomes" id="UP000076079"/>
    </source>
</evidence>
<dbReference type="STRING" id="1855912.LuPra_01549"/>
<evidence type="ECO:0000313" key="3">
    <source>
        <dbReference type="EMBL" id="AMY08352.1"/>
    </source>
</evidence>
<evidence type="ECO:0000259" key="2">
    <source>
        <dbReference type="PROSITE" id="PS50222"/>
    </source>
</evidence>
<dbReference type="InterPro" id="IPR018247">
    <property type="entry name" value="EF_Hand_1_Ca_BS"/>
</dbReference>
<dbReference type="GO" id="GO:0005509">
    <property type="term" value="F:calcium ion binding"/>
    <property type="evidence" value="ECO:0007669"/>
    <property type="project" value="InterPro"/>
</dbReference>
<dbReference type="PROSITE" id="PS00409">
    <property type="entry name" value="PROKAR_NTER_METHYL"/>
    <property type="match status" value="1"/>
</dbReference>
<dbReference type="PATRIC" id="fig|1813736.3.peg.1607"/>
<organism evidence="3 4">
    <name type="scientific">Luteitalea pratensis</name>
    <dbReference type="NCBI Taxonomy" id="1855912"/>
    <lineage>
        <taxon>Bacteria</taxon>
        <taxon>Pseudomonadati</taxon>
        <taxon>Acidobacteriota</taxon>
        <taxon>Vicinamibacteria</taxon>
        <taxon>Vicinamibacterales</taxon>
        <taxon>Vicinamibacteraceae</taxon>
        <taxon>Luteitalea</taxon>
    </lineage>
</organism>
<dbReference type="EMBL" id="CP015136">
    <property type="protein sequence ID" value="AMY08352.1"/>
    <property type="molecule type" value="Genomic_DNA"/>
</dbReference>
<reference evidence="3 4" key="1">
    <citation type="journal article" date="2016" name="Genome Announc.">
        <title>First Complete Genome Sequence of a Subdivision 6 Acidobacterium Strain.</title>
        <authorList>
            <person name="Huang S."/>
            <person name="Vieira S."/>
            <person name="Bunk B."/>
            <person name="Riedel T."/>
            <person name="Sproer C."/>
            <person name="Overmann J."/>
        </authorList>
    </citation>
    <scope>NUCLEOTIDE SEQUENCE [LARGE SCALE GENOMIC DNA]</scope>
    <source>
        <strain evidence="4">DSM 100886 HEG_-6_39</strain>
    </source>
</reference>
<dbReference type="Pfam" id="PF07963">
    <property type="entry name" value="N_methyl"/>
    <property type="match status" value="1"/>
</dbReference>